<protein>
    <recommendedName>
        <fullName evidence="2">histidine kinase</fullName>
        <ecNumber evidence="2">2.7.13.3</ecNumber>
    </recommendedName>
</protein>
<gene>
    <name evidence="11" type="ORF">HMPREF1979_01245</name>
</gene>
<dbReference type="PANTHER" id="PTHR24421:SF10">
    <property type="entry name" value="NITRATE_NITRITE SENSOR PROTEIN NARQ"/>
    <property type="match status" value="1"/>
</dbReference>
<dbReference type="GO" id="GO:0046983">
    <property type="term" value="F:protein dimerization activity"/>
    <property type="evidence" value="ECO:0007669"/>
    <property type="project" value="InterPro"/>
</dbReference>
<evidence type="ECO:0000256" key="1">
    <source>
        <dbReference type="ARBA" id="ARBA00000085"/>
    </source>
</evidence>
<dbReference type="Pfam" id="PF07730">
    <property type="entry name" value="HisKA_3"/>
    <property type="match status" value="1"/>
</dbReference>
<dbReference type="PANTHER" id="PTHR24421">
    <property type="entry name" value="NITRATE/NITRITE SENSOR PROTEIN NARX-RELATED"/>
    <property type="match status" value="1"/>
</dbReference>
<feature type="domain" description="Histidine kinase/HSP90-like ATPase" evidence="10">
    <location>
        <begin position="307"/>
        <end position="400"/>
    </location>
</feature>
<dbReference type="SUPFAM" id="SSF55874">
    <property type="entry name" value="ATPase domain of HSP90 chaperone/DNA topoisomerase II/histidine kinase"/>
    <property type="match status" value="1"/>
</dbReference>
<accession>U1S1D3</accession>
<dbReference type="SMART" id="SM00387">
    <property type="entry name" value="HATPase_c"/>
    <property type="match status" value="1"/>
</dbReference>
<feature type="transmembrane region" description="Helical" evidence="9">
    <location>
        <begin position="138"/>
        <end position="161"/>
    </location>
</feature>
<evidence type="ECO:0000256" key="7">
    <source>
        <dbReference type="ARBA" id="ARBA00022840"/>
    </source>
</evidence>
<feature type="transmembrane region" description="Helical" evidence="9">
    <location>
        <begin position="44"/>
        <end position="63"/>
    </location>
</feature>
<keyword evidence="9" id="KW-1133">Transmembrane helix</keyword>
<evidence type="ECO:0000256" key="6">
    <source>
        <dbReference type="ARBA" id="ARBA00022777"/>
    </source>
</evidence>
<dbReference type="CDD" id="cd16917">
    <property type="entry name" value="HATPase_UhpB-NarQ-NarX-like"/>
    <property type="match status" value="1"/>
</dbReference>
<keyword evidence="9" id="KW-0472">Membrane</keyword>
<evidence type="ECO:0000256" key="9">
    <source>
        <dbReference type="SAM" id="Phobius"/>
    </source>
</evidence>
<sequence length="404" mass="42839">MNLSGPTSALPIRRNDVLLALTFAVVQPAVAFLASASVPVGPRPWFAATAIPLAAEGLALVLWRSRPLVCQALVWSAEVATSLLLPAGYVASGYGQLVVSFSMGMRFPLRRTAAALTALSLAYSAVDNWRDPPEQWQLAMTRVLVTLAACLLPLLGGAALASSRRYEHSRQELLRREHGRQLEVALIQERRRLAGELHDVAAHHLAGIVVQAAALERLIDRDPLTARDAAQQLRRQAKETLSGLRSVVGLLRSDAEAGEPSPGLRDLPELINSTRALGVDIELLNGGILSGGADEADVGDALILSPLADTAVFRVVQQAISNALQHAPGSPITVELRRAEDSLELSVLNGPARRPPTDPGGGGTGLTVMRERTDAVGGSLQAGPVEGGGWRVRLVLPLAREEDA</sequence>
<evidence type="ECO:0000256" key="8">
    <source>
        <dbReference type="ARBA" id="ARBA00023012"/>
    </source>
</evidence>
<dbReference type="Pfam" id="PF02518">
    <property type="entry name" value="HATPase_c"/>
    <property type="match status" value="1"/>
</dbReference>
<evidence type="ECO:0000256" key="5">
    <source>
        <dbReference type="ARBA" id="ARBA00022741"/>
    </source>
</evidence>
<organism evidence="11 12">
    <name type="scientific">Actinomyces johnsonii F0542</name>
    <dbReference type="NCBI Taxonomy" id="1321818"/>
    <lineage>
        <taxon>Bacteria</taxon>
        <taxon>Bacillati</taxon>
        <taxon>Actinomycetota</taxon>
        <taxon>Actinomycetes</taxon>
        <taxon>Actinomycetales</taxon>
        <taxon>Actinomycetaceae</taxon>
        <taxon>Actinomyces</taxon>
    </lineage>
</organism>
<keyword evidence="7" id="KW-0067">ATP-binding</keyword>
<dbReference type="EMBL" id="AWSE01000061">
    <property type="protein sequence ID" value="ERH24452.1"/>
    <property type="molecule type" value="Genomic_DNA"/>
</dbReference>
<keyword evidence="6 11" id="KW-0418">Kinase</keyword>
<dbReference type="RefSeq" id="WP_021607893.1">
    <property type="nucleotide sequence ID" value="NZ_KE951839.1"/>
</dbReference>
<dbReference type="GO" id="GO:0016020">
    <property type="term" value="C:membrane"/>
    <property type="evidence" value="ECO:0007669"/>
    <property type="project" value="InterPro"/>
</dbReference>
<comment type="catalytic activity">
    <reaction evidence="1">
        <text>ATP + protein L-histidine = ADP + protein N-phospho-L-histidine.</text>
        <dbReference type="EC" id="2.7.13.3"/>
    </reaction>
</comment>
<keyword evidence="8" id="KW-0902">Two-component regulatory system</keyword>
<dbReference type="InterPro" id="IPR003594">
    <property type="entry name" value="HATPase_dom"/>
</dbReference>
<evidence type="ECO:0000313" key="12">
    <source>
        <dbReference type="Proteomes" id="UP000016536"/>
    </source>
</evidence>
<keyword evidence="9" id="KW-0812">Transmembrane</keyword>
<reference evidence="11 12" key="1">
    <citation type="submission" date="2013-08" db="EMBL/GenBank/DDBJ databases">
        <authorList>
            <person name="Weinstock G."/>
            <person name="Sodergren E."/>
            <person name="Wylie T."/>
            <person name="Fulton L."/>
            <person name="Fulton R."/>
            <person name="Fronick C."/>
            <person name="O'Laughlin M."/>
            <person name="Godfrey J."/>
            <person name="Miner T."/>
            <person name="Herter B."/>
            <person name="Appelbaum E."/>
            <person name="Cordes M."/>
            <person name="Lek S."/>
            <person name="Wollam A."/>
            <person name="Pepin K.H."/>
            <person name="Palsikar V.B."/>
            <person name="Mitreva M."/>
            <person name="Wilson R.K."/>
        </authorList>
    </citation>
    <scope>NUCLEOTIDE SEQUENCE [LARGE SCALE GENOMIC DNA]</scope>
    <source>
        <strain evidence="11 12">F0542</strain>
    </source>
</reference>
<name>U1S1D3_9ACTO</name>
<dbReference type="Gene3D" id="1.20.5.1930">
    <property type="match status" value="1"/>
</dbReference>
<dbReference type="InterPro" id="IPR036890">
    <property type="entry name" value="HATPase_C_sf"/>
</dbReference>
<evidence type="ECO:0000313" key="11">
    <source>
        <dbReference type="EMBL" id="ERH24452.1"/>
    </source>
</evidence>
<keyword evidence="3" id="KW-0597">Phosphoprotein</keyword>
<dbReference type="InterPro" id="IPR050482">
    <property type="entry name" value="Sensor_HK_TwoCompSys"/>
</dbReference>
<dbReference type="EC" id="2.7.13.3" evidence="2"/>
<keyword evidence="12" id="KW-1185">Reference proteome</keyword>
<evidence type="ECO:0000259" key="10">
    <source>
        <dbReference type="SMART" id="SM00387"/>
    </source>
</evidence>
<comment type="caution">
    <text evidence="11">The sequence shown here is derived from an EMBL/GenBank/DDBJ whole genome shotgun (WGS) entry which is preliminary data.</text>
</comment>
<keyword evidence="5" id="KW-0547">Nucleotide-binding</keyword>
<dbReference type="GO" id="GO:0005524">
    <property type="term" value="F:ATP binding"/>
    <property type="evidence" value="ECO:0007669"/>
    <property type="project" value="UniProtKB-KW"/>
</dbReference>
<evidence type="ECO:0000256" key="2">
    <source>
        <dbReference type="ARBA" id="ARBA00012438"/>
    </source>
</evidence>
<dbReference type="Gene3D" id="3.30.565.10">
    <property type="entry name" value="Histidine kinase-like ATPase, C-terminal domain"/>
    <property type="match status" value="1"/>
</dbReference>
<dbReference type="PATRIC" id="fig|1321818.3.peg.1040"/>
<dbReference type="InterPro" id="IPR011712">
    <property type="entry name" value="Sig_transdc_His_kin_sub3_dim/P"/>
</dbReference>
<dbReference type="GO" id="GO:0000155">
    <property type="term" value="F:phosphorelay sensor kinase activity"/>
    <property type="evidence" value="ECO:0007669"/>
    <property type="project" value="InterPro"/>
</dbReference>
<dbReference type="HOGENOM" id="CLU_000445_20_1_11"/>
<evidence type="ECO:0000256" key="4">
    <source>
        <dbReference type="ARBA" id="ARBA00022679"/>
    </source>
</evidence>
<proteinExistence type="predicted"/>
<keyword evidence="4" id="KW-0808">Transferase</keyword>
<dbReference type="AlphaFoldDB" id="U1S1D3"/>
<dbReference type="Proteomes" id="UP000016536">
    <property type="component" value="Unassembled WGS sequence"/>
</dbReference>
<feature type="transmembrane region" description="Helical" evidence="9">
    <location>
        <begin position="17"/>
        <end position="38"/>
    </location>
</feature>
<evidence type="ECO:0000256" key="3">
    <source>
        <dbReference type="ARBA" id="ARBA00022553"/>
    </source>
</evidence>